<dbReference type="InterPro" id="IPR010319">
    <property type="entry name" value="Transglutaminase-like_Cys_pept"/>
</dbReference>
<feature type="transmembrane region" description="Helical" evidence="1">
    <location>
        <begin position="21"/>
        <end position="39"/>
    </location>
</feature>
<dbReference type="Pfam" id="PF06035">
    <property type="entry name" value="Peptidase_C93"/>
    <property type="match status" value="1"/>
</dbReference>
<dbReference type="Proteomes" id="UP001303946">
    <property type="component" value="Chromosome"/>
</dbReference>
<dbReference type="RefSeq" id="WP_316698857.1">
    <property type="nucleotide sequence ID" value="NZ_CP136336.1"/>
</dbReference>
<reference evidence="2 3" key="1">
    <citation type="submission" date="2023-10" db="EMBL/GenBank/DDBJ databases">
        <title>Bacteria for the degradation of biodegradable plastic PBAT(Polybutylene adipate terephthalate).</title>
        <authorList>
            <person name="Weon H.-Y."/>
            <person name="Yeon J."/>
        </authorList>
    </citation>
    <scope>NUCLEOTIDE SEQUENCE [LARGE SCALE GENOMIC DNA]</scope>
    <source>
        <strain evidence="2 3">SBD 7-3</strain>
    </source>
</reference>
<keyword evidence="1" id="KW-0812">Transmembrane</keyword>
<keyword evidence="1" id="KW-0472">Membrane</keyword>
<organism evidence="2 3">
    <name type="scientific">Piscinibacter gummiphilus</name>
    <dbReference type="NCBI Taxonomy" id="946333"/>
    <lineage>
        <taxon>Bacteria</taxon>
        <taxon>Pseudomonadati</taxon>
        <taxon>Pseudomonadota</taxon>
        <taxon>Betaproteobacteria</taxon>
        <taxon>Burkholderiales</taxon>
        <taxon>Sphaerotilaceae</taxon>
        <taxon>Piscinibacter</taxon>
    </lineage>
</organism>
<protein>
    <submittedName>
        <fullName evidence="2">Transglutaminase-like cysteine peptidase</fullName>
    </submittedName>
</protein>
<evidence type="ECO:0000256" key="1">
    <source>
        <dbReference type="SAM" id="Phobius"/>
    </source>
</evidence>
<gene>
    <name evidence="2" type="ORF">RXV79_15980</name>
</gene>
<accession>A0ABZ0CN50</accession>
<keyword evidence="3" id="KW-1185">Reference proteome</keyword>
<name>A0ABZ0CN50_9BURK</name>
<sequence length="237" mass="26175">MSILLTPSSSLHELRVRCTPLRLWAMAWLVVALLVPGLPSQAWDAERMMAAATRMSPRAVAGVKALQPLLMQSVGQDEAVQLQAINQFFNRRIQFRDDTEAWGQVDYWASPLESLDRGQGDCEDYAIAKYFSLLAVGMPVAKLRLVYVRAQIGGPNGVVQAHMVLAYYATPGAEPMILDNLITDVRPASRRPDLVPVFSFNSEGLWQGVGPQAAGDPAARLSRWREILVKARAEGFQ</sequence>
<dbReference type="EMBL" id="CP136336">
    <property type="protein sequence ID" value="WOB06421.1"/>
    <property type="molecule type" value="Genomic_DNA"/>
</dbReference>
<proteinExistence type="predicted"/>
<dbReference type="Gene3D" id="3.10.620.30">
    <property type="match status" value="1"/>
</dbReference>
<keyword evidence="1" id="KW-1133">Transmembrane helix</keyword>
<dbReference type="InterPro" id="IPR038765">
    <property type="entry name" value="Papain-like_cys_pep_sf"/>
</dbReference>
<dbReference type="PANTHER" id="PTHR39327">
    <property type="match status" value="1"/>
</dbReference>
<dbReference type="SUPFAM" id="SSF54001">
    <property type="entry name" value="Cysteine proteinases"/>
    <property type="match status" value="1"/>
</dbReference>
<evidence type="ECO:0000313" key="2">
    <source>
        <dbReference type="EMBL" id="WOB06421.1"/>
    </source>
</evidence>
<evidence type="ECO:0000313" key="3">
    <source>
        <dbReference type="Proteomes" id="UP001303946"/>
    </source>
</evidence>
<dbReference type="PANTHER" id="PTHR39327:SF1">
    <property type="entry name" value="BLR5470 PROTEIN"/>
    <property type="match status" value="1"/>
</dbReference>